<dbReference type="EMBL" id="BNAU01000003">
    <property type="protein sequence ID" value="GHE97005.1"/>
    <property type="molecule type" value="Genomic_DNA"/>
</dbReference>
<sequence>MAPGRKILDEVIVKDDSVGEVEWVISVYSSVVRAHQHAAGARKRGLHARVEALAVDEEGLGRPGAD</sequence>
<protein>
    <submittedName>
        <fullName evidence="1">Uncharacterized protein</fullName>
    </submittedName>
</protein>
<proteinExistence type="predicted"/>
<dbReference type="Proteomes" id="UP000605897">
    <property type="component" value="Unassembled WGS sequence"/>
</dbReference>
<evidence type="ECO:0000313" key="2">
    <source>
        <dbReference type="Proteomes" id="UP000605897"/>
    </source>
</evidence>
<organism evidence="1 2">
    <name type="scientific">Amycolatopsis deserti</name>
    <dbReference type="NCBI Taxonomy" id="185696"/>
    <lineage>
        <taxon>Bacteria</taxon>
        <taxon>Bacillati</taxon>
        <taxon>Actinomycetota</taxon>
        <taxon>Actinomycetes</taxon>
        <taxon>Pseudonocardiales</taxon>
        <taxon>Pseudonocardiaceae</taxon>
        <taxon>Amycolatopsis</taxon>
    </lineage>
</organism>
<keyword evidence="2" id="KW-1185">Reference proteome</keyword>
<accession>A0ABQ3J0C1</accession>
<reference evidence="2" key="1">
    <citation type="journal article" date="2019" name="Int. J. Syst. Evol. Microbiol.">
        <title>The Global Catalogue of Microorganisms (GCM) 10K type strain sequencing project: providing services to taxonomists for standard genome sequencing and annotation.</title>
        <authorList>
            <consortium name="The Broad Institute Genomics Platform"/>
            <consortium name="The Broad Institute Genome Sequencing Center for Infectious Disease"/>
            <person name="Wu L."/>
            <person name="Ma J."/>
        </authorList>
    </citation>
    <scope>NUCLEOTIDE SEQUENCE [LARGE SCALE GENOMIC DNA]</scope>
    <source>
        <strain evidence="2">CGMCC 4.7677</strain>
    </source>
</reference>
<evidence type="ECO:0000313" key="1">
    <source>
        <dbReference type="EMBL" id="GHE97005.1"/>
    </source>
</evidence>
<name>A0ABQ3J0C1_9PSEU</name>
<gene>
    <name evidence="1" type="ORF">GCM10017786_32090</name>
</gene>
<comment type="caution">
    <text evidence="1">The sequence shown here is derived from an EMBL/GenBank/DDBJ whole genome shotgun (WGS) entry which is preliminary data.</text>
</comment>